<dbReference type="InterPro" id="IPR013830">
    <property type="entry name" value="SGNH_hydro"/>
</dbReference>
<gene>
    <name evidence="5" type="ORF">DW011_15635</name>
    <name evidence="6" type="ORF">KQP74_11295</name>
</gene>
<dbReference type="Proteomes" id="UP001162960">
    <property type="component" value="Chromosome"/>
</dbReference>
<dbReference type="InterPro" id="IPR049492">
    <property type="entry name" value="BD-FAE-like_dom"/>
</dbReference>
<evidence type="ECO:0000313" key="6">
    <source>
        <dbReference type="EMBL" id="UYU93200.1"/>
    </source>
</evidence>
<dbReference type="InterPro" id="IPR036514">
    <property type="entry name" value="SGNH_hydro_sf"/>
</dbReference>
<keyword evidence="5" id="KW-0624">Polysaccharide degradation</keyword>
<feature type="domain" description="SGNH hydrolase-type esterase" evidence="3">
    <location>
        <begin position="276"/>
        <end position="449"/>
    </location>
</feature>
<sequence>MKQKFSSLFVLLVLLLTGLQVSAQSTPKPFDIEQPSLRVFLPAPELATGRAVVACPGGGYSGLAVNHEGYDWAPYFNKQGIALIVLKYRMPKGDRTLPISDAEAAMKMVRDSADVWNLNPNDIGIMGSSAGGHLASTIATHAPEALRPNFQILFYPVITMDKSFTHMGSHDNLLGKDASADLEKEFSNEKQVTKETPRAFIVYSDDDKVVPPANGVNYYLALNKKGVPSVLHIYPTGGHGWGIREDFLYKSEMQNELTSWLRSFKAPRKDAVRVACIGNSITFGAGIKNRSRDSYPSVLARMLGDNYWVKNFGVSARTMLNKGDHPYMNEPAYKNALAFNPNIVVIKLGTNDSKSFNWKYKADFMKDAQNMINAFKGLPSQPKIYLCYPSKAYLTGDGINDDIISKEIIPMIKKLAKKNDLSVIDLHTAMDGMPELFPDRIHPNEKGAQVMAKAVYQSISALK</sequence>
<evidence type="ECO:0000313" key="7">
    <source>
        <dbReference type="Proteomes" id="UP000283616"/>
    </source>
</evidence>
<organism evidence="5 7">
    <name type="scientific">Bacteroides thetaiotaomicron</name>
    <dbReference type="NCBI Taxonomy" id="818"/>
    <lineage>
        <taxon>Bacteria</taxon>
        <taxon>Pseudomonadati</taxon>
        <taxon>Bacteroidota</taxon>
        <taxon>Bacteroidia</taxon>
        <taxon>Bacteroidales</taxon>
        <taxon>Bacteroidaceae</taxon>
        <taxon>Bacteroides</taxon>
    </lineage>
</organism>
<dbReference type="Pfam" id="PF20434">
    <property type="entry name" value="BD-FAE"/>
    <property type="match status" value="1"/>
</dbReference>
<keyword evidence="5" id="KW-0858">Xylan degradation</keyword>
<proteinExistence type="predicted"/>
<feature type="chain" id="PRO_5043134350" evidence="2">
    <location>
        <begin position="24"/>
        <end position="463"/>
    </location>
</feature>
<dbReference type="PANTHER" id="PTHR48081:SF6">
    <property type="entry name" value="PEPTIDASE S9 PROLYL OLIGOPEPTIDASE CATALYTIC DOMAIN-CONTAINING PROTEIN"/>
    <property type="match status" value="1"/>
</dbReference>
<dbReference type="PANTHER" id="PTHR48081">
    <property type="entry name" value="AB HYDROLASE SUPERFAMILY PROTEIN C4A8.06C"/>
    <property type="match status" value="1"/>
</dbReference>
<dbReference type="EMBL" id="CP083685">
    <property type="protein sequence ID" value="UYU93200.1"/>
    <property type="molecule type" value="Genomic_DNA"/>
</dbReference>
<dbReference type="InterPro" id="IPR050300">
    <property type="entry name" value="GDXG_lipolytic_enzyme"/>
</dbReference>
<protein>
    <submittedName>
        <fullName evidence="6">GDSL-type esterase/lipase family protein</fullName>
    </submittedName>
    <submittedName>
        <fullName evidence="5">Xylanase</fullName>
    </submittedName>
</protein>
<dbReference type="GO" id="GO:0016788">
    <property type="term" value="F:hydrolase activity, acting on ester bonds"/>
    <property type="evidence" value="ECO:0007669"/>
    <property type="project" value="UniProtKB-ARBA"/>
</dbReference>
<accession>A0A139K6J1</accession>
<feature type="domain" description="BD-FAE-like" evidence="4">
    <location>
        <begin position="39"/>
        <end position="217"/>
    </location>
</feature>
<dbReference type="CDD" id="cd01827">
    <property type="entry name" value="sialate_O-acetylesterase_like1"/>
    <property type="match status" value="1"/>
</dbReference>
<name>A0A139K6J1_BACT4</name>
<evidence type="ECO:0000256" key="1">
    <source>
        <dbReference type="ARBA" id="ARBA00022801"/>
    </source>
</evidence>
<dbReference type="AlphaFoldDB" id="A0A139K6J1"/>
<keyword evidence="5" id="KW-0326">Glycosidase</keyword>
<dbReference type="Gene3D" id="3.40.50.1820">
    <property type="entry name" value="alpha/beta hydrolase"/>
    <property type="match status" value="1"/>
</dbReference>
<dbReference type="SUPFAM" id="SSF53474">
    <property type="entry name" value="alpha/beta-Hydrolases"/>
    <property type="match status" value="1"/>
</dbReference>
<evidence type="ECO:0000256" key="2">
    <source>
        <dbReference type="SAM" id="SignalP"/>
    </source>
</evidence>
<dbReference type="GO" id="GO:0045493">
    <property type="term" value="P:xylan catabolic process"/>
    <property type="evidence" value="ECO:0007669"/>
    <property type="project" value="UniProtKB-KW"/>
</dbReference>
<dbReference type="GO" id="GO:0016798">
    <property type="term" value="F:hydrolase activity, acting on glycosyl bonds"/>
    <property type="evidence" value="ECO:0007669"/>
    <property type="project" value="UniProtKB-KW"/>
</dbReference>
<dbReference type="Proteomes" id="UP000283616">
    <property type="component" value="Unassembled WGS sequence"/>
</dbReference>
<keyword evidence="1 5" id="KW-0378">Hydrolase</keyword>
<dbReference type="Gene3D" id="3.40.50.1110">
    <property type="entry name" value="SGNH hydrolase"/>
    <property type="match status" value="1"/>
</dbReference>
<evidence type="ECO:0000313" key="5">
    <source>
        <dbReference type="EMBL" id="RHL57194.1"/>
    </source>
</evidence>
<reference evidence="6" key="2">
    <citation type="submission" date="2021-06" db="EMBL/GenBank/DDBJ databases">
        <title>Interrogation of the integrated mobile genetic elements in gut-associated Bacteroides with a consensus prediction approach.</title>
        <authorList>
            <person name="Campbell D.E."/>
            <person name="Leigh J.R."/>
            <person name="Kim T."/>
            <person name="England W."/>
            <person name="Whitaker R.J."/>
            <person name="Degnan P.H."/>
        </authorList>
    </citation>
    <scope>NUCLEOTIDE SEQUENCE</scope>
    <source>
        <strain evidence="6">VPI-3443</strain>
    </source>
</reference>
<evidence type="ECO:0000259" key="3">
    <source>
        <dbReference type="Pfam" id="PF13472"/>
    </source>
</evidence>
<dbReference type="SUPFAM" id="SSF52266">
    <property type="entry name" value="SGNH hydrolase"/>
    <property type="match status" value="1"/>
</dbReference>
<dbReference type="RefSeq" id="WP_061473823.1">
    <property type="nucleotide sequence ID" value="NZ_CP075193.1"/>
</dbReference>
<keyword evidence="5" id="KW-0119">Carbohydrate metabolism</keyword>
<dbReference type="InterPro" id="IPR029058">
    <property type="entry name" value="AB_hydrolase_fold"/>
</dbReference>
<evidence type="ECO:0000259" key="4">
    <source>
        <dbReference type="Pfam" id="PF20434"/>
    </source>
</evidence>
<reference evidence="5 7" key="1">
    <citation type="submission" date="2018-08" db="EMBL/GenBank/DDBJ databases">
        <title>A genome reference for cultivated species of the human gut microbiota.</title>
        <authorList>
            <person name="Zou Y."/>
            <person name="Xue W."/>
            <person name="Luo G."/>
        </authorList>
    </citation>
    <scope>NUCLEOTIDE SEQUENCE [LARGE SCALE GENOMIC DNA]</scope>
    <source>
        <strain evidence="5 7">AF37-12</strain>
    </source>
</reference>
<keyword evidence="2" id="KW-0732">Signal</keyword>
<dbReference type="Pfam" id="PF13472">
    <property type="entry name" value="Lipase_GDSL_2"/>
    <property type="match status" value="1"/>
</dbReference>
<feature type="signal peptide" evidence="2">
    <location>
        <begin position="1"/>
        <end position="23"/>
    </location>
</feature>
<dbReference type="EMBL" id="QROV01000017">
    <property type="protein sequence ID" value="RHL57194.1"/>
    <property type="molecule type" value="Genomic_DNA"/>
</dbReference>